<feature type="domain" description="Alcohol dehydrogenase-like C-terminal" evidence="2">
    <location>
        <begin position="161"/>
        <end position="263"/>
    </location>
</feature>
<keyword evidence="5" id="KW-1185">Reference proteome</keyword>
<dbReference type="PANTHER" id="PTHR43401">
    <property type="entry name" value="L-THREONINE 3-DEHYDROGENASE"/>
    <property type="match status" value="1"/>
</dbReference>
<organism evidence="4 5">
    <name type="scientific">Candidatus Lokiarchaeum ossiferum</name>
    <dbReference type="NCBI Taxonomy" id="2951803"/>
    <lineage>
        <taxon>Archaea</taxon>
        <taxon>Promethearchaeati</taxon>
        <taxon>Promethearchaeota</taxon>
        <taxon>Promethearchaeia</taxon>
        <taxon>Promethearchaeales</taxon>
        <taxon>Promethearchaeaceae</taxon>
        <taxon>Candidatus Lokiarchaeum</taxon>
    </lineage>
</organism>
<dbReference type="Gene3D" id="3.90.180.10">
    <property type="entry name" value="Medium-chain alcohol dehydrogenases, catalytic domain"/>
    <property type="match status" value="2"/>
</dbReference>
<dbReference type="SUPFAM" id="SSF50129">
    <property type="entry name" value="GroES-like"/>
    <property type="match status" value="1"/>
</dbReference>
<evidence type="ECO:0000313" key="4">
    <source>
        <dbReference type="EMBL" id="UYP43758.1"/>
    </source>
</evidence>
<dbReference type="EMBL" id="CP104013">
    <property type="protein sequence ID" value="UYP43758.1"/>
    <property type="molecule type" value="Genomic_DNA"/>
</dbReference>
<evidence type="ECO:0000256" key="1">
    <source>
        <dbReference type="ARBA" id="ARBA00023002"/>
    </source>
</evidence>
<dbReference type="EC" id="1.1.1.103" evidence="4"/>
<evidence type="ECO:0000313" key="5">
    <source>
        <dbReference type="Proteomes" id="UP001208689"/>
    </source>
</evidence>
<dbReference type="InterPro" id="IPR013154">
    <property type="entry name" value="ADH-like_N"/>
</dbReference>
<reference evidence="4" key="1">
    <citation type="submission" date="2022-09" db="EMBL/GenBank/DDBJ databases">
        <title>Actin cytoskeleton and complex cell architecture in an #Asgard archaeon.</title>
        <authorList>
            <person name="Ponce Toledo R.I."/>
            <person name="Schleper C."/>
            <person name="Rodrigues Oliveira T."/>
            <person name="Wollweber F."/>
            <person name="Xu J."/>
            <person name="Rittmann S."/>
            <person name="Klingl A."/>
            <person name="Pilhofer M."/>
        </authorList>
    </citation>
    <scope>NUCLEOTIDE SEQUENCE</scope>
    <source>
        <strain evidence="4">B-35</strain>
    </source>
</reference>
<proteinExistence type="predicted"/>
<dbReference type="InterPro" id="IPR036291">
    <property type="entry name" value="NAD(P)-bd_dom_sf"/>
</dbReference>
<dbReference type="GO" id="GO:0008743">
    <property type="term" value="F:L-threonine 3-dehydrogenase activity"/>
    <property type="evidence" value="ECO:0007669"/>
    <property type="project" value="UniProtKB-EC"/>
</dbReference>
<gene>
    <name evidence="4" type="ORF">NEF87_000043</name>
</gene>
<dbReference type="InterPro" id="IPR050129">
    <property type="entry name" value="Zn_alcohol_dh"/>
</dbReference>
<keyword evidence="1 4" id="KW-0560">Oxidoreductase</keyword>
<dbReference type="Pfam" id="PF00107">
    <property type="entry name" value="ADH_zinc_N"/>
    <property type="match status" value="1"/>
</dbReference>
<sequence length="338" mass="37589">MKDSMKALIFPKPWEVKCIDVDIPKPKTHEVLTEMRSVGICGSDVGIFEGNHWIVAHGPGGHGHETGAIVREVGSEVSGIHVGDHVARMGAGYAEYSTHVNVIGHGKDELSGALPIVRNDLSMDEISFADAVGCAINCFERAEFDKINDDNKKAIVFGLGPIGLILTKILLNHGIEVAVSEPFAHKRQIAQEWGAKTFDPHAYSRPHHGNYHVMDAIKEEFGEAHGVFEMVGKKETLLDAINLVYSGFRVMVFGAQKLMQIPYVDCRKKGVELVYPEAMVNSKANKDYWGEALDLIASHTLDLDKLITKRISLEDAIEAFQFYDRQKWIKIIVEPFRN</sequence>
<evidence type="ECO:0000259" key="2">
    <source>
        <dbReference type="Pfam" id="PF00107"/>
    </source>
</evidence>
<accession>A0ABY6HKD4</accession>
<dbReference type="PANTHER" id="PTHR43401:SF2">
    <property type="entry name" value="L-THREONINE 3-DEHYDROGENASE"/>
    <property type="match status" value="1"/>
</dbReference>
<dbReference type="Pfam" id="PF08240">
    <property type="entry name" value="ADH_N"/>
    <property type="match status" value="1"/>
</dbReference>
<dbReference type="InterPro" id="IPR011032">
    <property type="entry name" value="GroES-like_sf"/>
</dbReference>
<feature type="domain" description="Alcohol dehydrogenase-like N-terminal" evidence="3">
    <location>
        <begin position="28"/>
        <end position="93"/>
    </location>
</feature>
<protein>
    <submittedName>
        <fullName evidence="4">L-threonine 3-dehydrogenase</fullName>
        <ecNumber evidence="4">1.1.1.103</ecNumber>
    </submittedName>
</protein>
<dbReference type="InterPro" id="IPR013149">
    <property type="entry name" value="ADH-like_C"/>
</dbReference>
<dbReference type="SUPFAM" id="SSF51735">
    <property type="entry name" value="NAD(P)-binding Rossmann-fold domains"/>
    <property type="match status" value="1"/>
</dbReference>
<dbReference type="Proteomes" id="UP001208689">
    <property type="component" value="Chromosome"/>
</dbReference>
<dbReference type="Gene3D" id="3.40.50.720">
    <property type="entry name" value="NAD(P)-binding Rossmann-like Domain"/>
    <property type="match status" value="1"/>
</dbReference>
<name>A0ABY6HKD4_9ARCH</name>
<evidence type="ECO:0000259" key="3">
    <source>
        <dbReference type="Pfam" id="PF08240"/>
    </source>
</evidence>